<feature type="transmembrane region" description="Helical" evidence="5">
    <location>
        <begin position="229"/>
        <end position="262"/>
    </location>
</feature>
<feature type="transmembrane region" description="Helical" evidence="5">
    <location>
        <begin position="282"/>
        <end position="303"/>
    </location>
</feature>
<feature type="transmembrane region" description="Helical" evidence="5">
    <location>
        <begin position="94"/>
        <end position="115"/>
    </location>
</feature>
<dbReference type="EMBL" id="JARXRN010000021">
    <property type="protein sequence ID" value="MDH5830431.1"/>
    <property type="molecule type" value="Genomic_DNA"/>
</dbReference>
<feature type="transmembrane region" description="Helical" evidence="5">
    <location>
        <begin position="200"/>
        <end position="217"/>
    </location>
</feature>
<evidence type="ECO:0000256" key="5">
    <source>
        <dbReference type="SAM" id="Phobius"/>
    </source>
</evidence>
<comment type="subcellular location">
    <subcellularLocation>
        <location evidence="1">Membrane</location>
        <topology evidence="1">Multi-pass membrane protein</topology>
    </subcellularLocation>
</comment>
<dbReference type="RefSeq" id="WP_280601090.1">
    <property type="nucleotide sequence ID" value="NZ_JARXRN010000021.1"/>
</dbReference>
<protein>
    <submittedName>
        <fullName evidence="6">Type IV secretion system protein</fullName>
    </submittedName>
</protein>
<accession>A0ABT6JK56</accession>
<evidence type="ECO:0000256" key="4">
    <source>
        <dbReference type="ARBA" id="ARBA00023136"/>
    </source>
</evidence>
<proteinExistence type="predicted"/>
<sequence length="336" mass="35397">MLGDAMDGMLTLAGTLLDLVPARAGLPSFVFFHEINAFVDDELIHEYLPNLGERVIRVLGGVGVLLLTLWIMVQGYRIVTGQSRESMMALVVNALRATFIVGIALGLGASFGPIYGTVTDGLSRTVNETMTGDPDGEDAYADIDRTLAIMQAALTVVDSVDTSYDEETRERKDRTLAMITAGLGLPAITAAAAIMLNKFAIGLVLALGPLFILCLLFEPTKPLFHKWLLYGVGAIFSMAVLSVTVTLALDMVIAVGTAFWIGSMLGVGGDGESLTSMAMQQGGLGLILTTLIVSTPPMAAMLFQGTLGQFSGYSVFQSQPMPGSPGNPGGTLTPAR</sequence>
<evidence type="ECO:0000256" key="1">
    <source>
        <dbReference type="ARBA" id="ARBA00004141"/>
    </source>
</evidence>
<name>A0ABT6JK56_9GAMM</name>
<comment type="caution">
    <text evidence="6">The sequence shown here is derived from an EMBL/GenBank/DDBJ whole genome shotgun (WGS) entry which is preliminary data.</text>
</comment>
<evidence type="ECO:0000256" key="3">
    <source>
        <dbReference type="ARBA" id="ARBA00022989"/>
    </source>
</evidence>
<evidence type="ECO:0000313" key="6">
    <source>
        <dbReference type="EMBL" id="MDH5830431.1"/>
    </source>
</evidence>
<organism evidence="6 7">
    <name type="scientific">Luteimonas rhizosphaericola</name>
    <dbReference type="NCBI Taxonomy" id="3042024"/>
    <lineage>
        <taxon>Bacteria</taxon>
        <taxon>Pseudomonadati</taxon>
        <taxon>Pseudomonadota</taxon>
        <taxon>Gammaproteobacteria</taxon>
        <taxon>Lysobacterales</taxon>
        <taxon>Lysobacteraceae</taxon>
        <taxon>Luteimonas</taxon>
    </lineage>
</organism>
<feature type="transmembrane region" description="Helical" evidence="5">
    <location>
        <begin position="55"/>
        <end position="73"/>
    </location>
</feature>
<keyword evidence="4 5" id="KW-0472">Membrane</keyword>
<dbReference type="InterPro" id="IPR007688">
    <property type="entry name" value="Conjugal_tfr_TrbL/VirB6"/>
</dbReference>
<keyword evidence="2 5" id="KW-0812">Transmembrane</keyword>
<evidence type="ECO:0000256" key="2">
    <source>
        <dbReference type="ARBA" id="ARBA00022692"/>
    </source>
</evidence>
<evidence type="ECO:0000313" key="7">
    <source>
        <dbReference type="Proteomes" id="UP001156831"/>
    </source>
</evidence>
<keyword evidence="3 5" id="KW-1133">Transmembrane helix</keyword>
<keyword evidence="7" id="KW-1185">Reference proteome</keyword>
<gene>
    <name evidence="6" type="ORF">QFW80_07870</name>
</gene>
<dbReference type="Pfam" id="PF04610">
    <property type="entry name" value="TrbL"/>
    <property type="match status" value="1"/>
</dbReference>
<dbReference type="Proteomes" id="UP001156831">
    <property type="component" value="Unassembled WGS sequence"/>
</dbReference>
<reference evidence="6 7" key="1">
    <citation type="submission" date="2023-04" db="EMBL/GenBank/DDBJ databases">
        <title>Luteimonas sp. M1R5S18.</title>
        <authorList>
            <person name="Sun J.-Q."/>
        </authorList>
    </citation>
    <scope>NUCLEOTIDE SEQUENCE [LARGE SCALE GENOMIC DNA]</scope>
    <source>
        <strain evidence="6 7">M1R5S18</strain>
    </source>
</reference>
<feature type="transmembrane region" description="Helical" evidence="5">
    <location>
        <begin position="176"/>
        <end position="194"/>
    </location>
</feature>